<evidence type="ECO:0000313" key="1">
    <source>
        <dbReference type="EMBL" id="MEC4723543.1"/>
    </source>
</evidence>
<proteinExistence type="predicted"/>
<comment type="caution">
    <text evidence="1">The sequence shown here is derived from an EMBL/GenBank/DDBJ whole genome shotgun (WGS) entry which is preliminary data.</text>
</comment>
<keyword evidence="2" id="KW-1185">Reference proteome</keyword>
<gene>
    <name evidence="1" type="ORF">RY831_30855</name>
</gene>
<sequence length="89" mass="9918">MMATHNEKYLGSSSPGWLERLNHVSLIQKGAPCFMIMCEAVDVSAPSRTIKSYDDKDVFIGGRLVTLDGDQWIELAGRRPISEVMKYGV</sequence>
<name>A0ABU6JJF9_9BURK</name>
<dbReference type="RefSeq" id="WP_326510157.1">
    <property type="nucleotide sequence ID" value="NZ_JAWIIV010000059.1"/>
</dbReference>
<reference evidence="1 2" key="1">
    <citation type="submission" date="2023-10" db="EMBL/GenBank/DDBJ databases">
        <title>Noviherbaspirillum sp. CPCC 100848 genome assembly.</title>
        <authorList>
            <person name="Li X.Y."/>
            <person name="Fang X.M."/>
        </authorList>
    </citation>
    <scope>NUCLEOTIDE SEQUENCE [LARGE SCALE GENOMIC DNA]</scope>
    <source>
        <strain evidence="1 2">CPCC 100848</strain>
    </source>
</reference>
<dbReference type="Proteomes" id="UP001352263">
    <property type="component" value="Unassembled WGS sequence"/>
</dbReference>
<organism evidence="1 2">
    <name type="scientific">Noviherbaspirillum album</name>
    <dbReference type="NCBI Taxonomy" id="3080276"/>
    <lineage>
        <taxon>Bacteria</taxon>
        <taxon>Pseudomonadati</taxon>
        <taxon>Pseudomonadota</taxon>
        <taxon>Betaproteobacteria</taxon>
        <taxon>Burkholderiales</taxon>
        <taxon>Oxalobacteraceae</taxon>
        <taxon>Noviherbaspirillum</taxon>
    </lineage>
</organism>
<dbReference type="EMBL" id="JAWIIV010000059">
    <property type="protein sequence ID" value="MEC4723543.1"/>
    <property type="molecule type" value="Genomic_DNA"/>
</dbReference>
<evidence type="ECO:0000313" key="2">
    <source>
        <dbReference type="Proteomes" id="UP001352263"/>
    </source>
</evidence>
<accession>A0ABU6JJF9</accession>
<protein>
    <submittedName>
        <fullName evidence="1">Uncharacterized protein</fullName>
    </submittedName>
</protein>